<accession>A0ABT1NY69</accession>
<dbReference type="Proteomes" id="UP001205566">
    <property type="component" value="Unassembled WGS sequence"/>
</dbReference>
<protein>
    <recommendedName>
        <fullName evidence="3">DUF4440 domain-containing protein</fullName>
    </recommendedName>
</protein>
<proteinExistence type="predicted"/>
<sequence length="122" mass="13566">MVKISGSKDCGNSPKNQLVEKVAIAIEVGDLSFLKEYMDDEIIWERSDNLLAEGQEVSDHIDQRKNKLSSVTITHVISHGKIGAVNGVSTNNQGEQIHFCHVIAFSSVKFTRISRLCSYGRF</sequence>
<dbReference type="RefSeq" id="WP_255873567.1">
    <property type="nucleotide sequence ID" value="NZ_JACASI010000013.1"/>
</dbReference>
<keyword evidence="2" id="KW-1185">Reference proteome</keyword>
<evidence type="ECO:0000313" key="2">
    <source>
        <dbReference type="Proteomes" id="UP001205566"/>
    </source>
</evidence>
<dbReference type="EMBL" id="JACASI010000013">
    <property type="protein sequence ID" value="MCQ3828756.1"/>
    <property type="molecule type" value="Genomic_DNA"/>
</dbReference>
<dbReference type="Gene3D" id="3.10.450.50">
    <property type="match status" value="1"/>
</dbReference>
<evidence type="ECO:0000313" key="1">
    <source>
        <dbReference type="EMBL" id="MCQ3828756.1"/>
    </source>
</evidence>
<organism evidence="1 2">
    <name type="scientific">Microbulbifer elongatus</name>
    <dbReference type="NCBI Taxonomy" id="86173"/>
    <lineage>
        <taxon>Bacteria</taxon>
        <taxon>Pseudomonadati</taxon>
        <taxon>Pseudomonadota</taxon>
        <taxon>Gammaproteobacteria</taxon>
        <taxon>Cellvibrionales</taxon>
        <taxon>Microbulbiferaceae</taxon>
        <taxon>Microbulbifer</taxon>
    </lineage>
</organism>
<name>A0ABT1NY69_9GAMM</name>
<comment type="caution">
    <text evidence="1">The sequence shown here is derived from an EMBL/GenBank/DDBJ whole genome shotgun (WGS) entry which is preliminary data.</text>
</comment>
<gene>
    <name evidence="1" type="ORF">HXX02_04815</name>
</gene>
<reference evidence="1" key="1">
    <citation type="thesis" date="2020" institute="Technische Universitat Dresden" country="Dresden, Germany">
        <title>The Agarolytic System of Microbulbifer elongatus PORT2, Isolated from Batu Karas, Pangandaran West Java Indonesia.</title>
        <authorList>
            <person name="Anggraeni S.R."/>
        </authorList>
    </citation>
    <scope>NUCLEOTIDE SEQUENCE</scope>
    <source>
        <strain evidence="1">PORT2</strain>
    </source>
</reference>
<evidence type="ECO:0008006" key="3">
    <source>
        <dbReference type="Google" id="ProtNLM"/>
    </source>
</evidence>